<dbReference type="Proteomes" id="UP001565369">
    <property type="component" value="Unassembled WGS sequence"/>
</dbReference>
<accession>A0A2U8P0U7</accession>
<dbReference type="GO" id="GO:0006508">
    <property type="term" value="P:proteolysis"/>
    <property type="evidence" value="ECO:0007669"/>
    <property type="project" value="UniProtKB-KW"/>
</dbReference>
<protein>
    <submittedName>
        <fullName evidence="2">Outer membrane protease</fullName>
    </submittedName>
</protein>
<reference evidence="2 4" key="4">
    <citation type="submission" date="2024-07" db="EMBL/GenBank/DDBJ databases">
        <title>Genomic Encyclopedia of Type Strains, Phase V (KMG-V): Genome sequencing to study the core and pangenomes of soil and plant-associated prokaryotes.</title>
        <authorList>
            <person name="Whitman W."/>
        </authorList>
    </citation>
    <scope>NUCLEOTIDE SEQUENCE [LARGE SCALE GENOMIC DNA]</scope>
    <source>
        <strain evidence="2 4">USDA 152</strain>
    </source>
</reference>
<gene>
    <name evidence="2" type="ORF">ABIG07_004305</name>
    <name evidence="1" type="ORF">CIT37_02570</name>
</gene>
<evidence type="ECO:0000313" key="1">
    <source>
        <dbReference type="EMBL" id="AWL91306.1"/>
    </source>
</evidence>
<organism evidence="1 3">
    <name type="scientific">Bradyrhizobium ottawaense</name>
    <dbReference type="NCBI Taxonomy" id="931866"/>
    <lineage>
        <taxon>Bacteria</taxon>
        <taxon>Pseudomonadati</taxon>
        <taxon>Pseudomonadota</taxon>
        <taxon>Alphaproteobacteria</taxon>
        <taxon>Hyphomicrobiales</taxon>
        <taxon>Nitrobacteraceae</taxon>
        <taxon>Bradyrhizobium</taxon>
    </lineage>
</organism>
<dbReference type="EMBL" id="CP029425">
    <property type="protein sequence ID" value="AWL91306.1"/>
    <property type="molecule type" value="Genomic_DNA"/>
</dbReference>
<evidence type="ECO:0000313" key="4">
    <source>
        <dbReference type="Proteomes" id="UP001565369"/>
    </source>
</evidence>
<dbReference type="AlphaFoldDB" id="A0A2U8P0U7"/>
<dbReference type="InterPro" id="IPR053724">
    <property type="entry name" value="OMP_A26_sf"/>
</dbReference>
<dbReference type="GeneID" id="92969570"/>
<dbReference type="SUPFAM" id="SSF69917">
    <property type="entry name" value="OMPT-like"/>
    <property type="match status" value="1"/>
</dbReference>
<dbReference type="Gene3D" id="2.40.128.90">
    <property type="entry name" value="OMPT-like"/>
    <property type="match status" value="1"/>
</dbReference>
<dbReference type="KEGG" id="bot:CIT37_02570"/>
<keyword evidence="2" id="KW-0378">Hydrolase</keyword>
<evidence type="ECO:0000313" key="3">
    <source>
        <dbReference type="Proteomes" id="UP000215703"/>
    </source>
</evidence>
<name>A0A2U8P0U7_9BRAD</name>
<evidence type="ECO:0000313" key="2">
    <source>
        <dbReference type="EMBL" id="MEY9455357.1"/>
    </source>
</evidence>
<reference evidence="1" key="3">
    <citation type="journal article" date="2018" name="Microbiol. Resour. Announc.">
        <title>Complete Genome Sequence of Bradyrhizobium ottawaense OO99(T), an Efficient Nitrogen-Fixing Symbiont of Soybean.</title>
        <authorList>
            <person name="Nguyen H.D.T."/>
            <person name="Cloutier S."/>
            <person name="Bromfield E.S.P."/>
        </authorList>
    </citation>
    <scope>NUCLEOTIDE SEQUENCE</scope>
    <source>
        <strain evidence="1">OO99</strain>
    </source>
</reference>
<accession>A0A5H2Z8Y8</accession>
<dbReference type="Proteomes" id="UP000215703">
    <property type="component" value="Chromosome"/>
</dbReference>
<dbReference type="InterPro" id="IPR020080">
    <property type="entry name" value="OM_adhesin/peptidase_omptin"/>
</dbReference>
<proteinExistence type="predicted"/>
<dbReference type="GO" id="GO:0004190">
    <property type="term" value="F:aspartic-type endopeptidase activity"/>
    <property type="evidence" value="ECO:0007669"/>
    <property type="project" value="InterPro"/>
</dbReference>
<dbReference type="RefSeq" id="WP_014497773.1">
    <property type="nucleotide sequence ID" value="NZ_AP021854.1"/>
</dbReference>
<sequence length="111" mass="12720">MLSERWRLNTDVAYLSWTDFKGRDHHLLRDETTFDEQRGNGGGGVQVEGVLSYFFTKNFSVGVGGRYWSMWTKKRGDSLCSSSGCVGDPAIFAKYSMERWGTFFQASYKFD</sequence>
<keyword evidence="2" id="KW-0645">Protease</keyword>
<reference evidence="1 3" key="2">
    <citation type="journal article" date="2017" name="Syst. Appl. Microbiol.">
        <title>Soybeans inoculated with root zone soils of Canadian native legumes harbour diverse and novel Bradyrhizobium spp. that possess agricultural potential.</title>
        <authorList>
            <person name="Bromfield E.S.P."/>
            <person name="Cloutier S."/>
            <person name="Tambong J.T."/>
            <person name="Tran Thi T.V."/>
        </authorList>
    </citation>
    <scope>NUCLEOTIDE SEQUENCE [LARGE SCALE GENOMIC DNA]</scope>
    <source>
        <strain evidence="1 3">OO99</strain>
    </source>
</reference>
<dbReference type="EMBL" id="JBGBZJ010000003">
    <property type="protein sequence ID" value="MEY9455357.1"/>
    <property type="molecule type" value="Genomic_DNA"/>
</dbReference>
<dbReference type="OrthoDB" id="7591823at2"/>
<reference evidence="1 3" key="1">
    <citation type="journal article" date="2014" name="Int. J. Syst. Evol. Microbiol.">
        <title>Bradyrhizobium ottawaense sp. nov., a symbiotic nitrogen fixing bacterium from root nodules of soybeans in Canada.</title>
        <authorList>
            <person name="Yu X."/>
            <person name="Cloutier S."/>
            <person name="Tambong J.T."/>
            <person name="Bromfield E.S."/>
        </authorList>
    </citation>
    <scope>NUCLEOTIDE SEQUENCE [LARGE SCALE GENOMIC DNA]</scope>
    <source>
        <strain evidence="1 3">OO99</strain>
    </source>
</reference>
<keyword evidence="4" id="KW-1185">Reference proteome</keyword>